<name>A0A5K7XFK4_9BACT</name>
<sequence>MLPRDEFFLAALQATDLDGGGNTREKEMLLTTLRFYFGPAQGWGAVHNVSDAASLAQLDLTLRQPGERYEVLEQQTSLSSGYFSQNHSAAGQVALYVARKDNNGLSPSYFIYEASRNLTLYVGPDLLHNLPGHLVANALVLDGQYCPVESFTLRF</sequence>
<dbReference type="AlphaFoldDB" id="A0A5K7XFK4"/>
<dbReference type="EMBL" id="AP021861">
    <property type="protein sequence ID" value="BBO35590.1"/>
    <property type="molecule type" value="Genomic_DNA"/>
</dbReference>
<evidence type="ECO:0000313" key="2">
    <source>
        <dbReference type="Proteomes" id="UP000326837"/>
    </source>
</evidence>
<proteinExistence type="predicted"/>
<accession>A0A5K7XFK4</accession>
<dbReference type="RefSeq" id="WP_152100938.1">
    <property type="nucleotide sequence ID" value="NZ_AP021861.1"/>
</dbReference>
<dbReference type="KEGG" id="lpav:PLANPX_5202"/>
<keyword evidence="2" id="KW-1185">Reference proteome</keyword>
<organism evidence="1 2">
    <name type="scientific">Lacipirellula parvula</name>
    <dbReference type="NCBI Taxonomy" id="2650471"/>
    <lineage>
        <taxon>Bacteria</taxon>
        <taxon>Pseudomonadati</taxon>
        <taxon>Planctomycetota</taxon>
        <taxon>Planctomycetia</taxon>
        <taxon>Pirellulales</taxon>
        <taxon>Lacipirellulaceae</taxon>
        <taxon>Lacipirellula</taxon>
    </lineage>
</organism>
<gene>
    <name evidence="1" type="ORF">PLANPX_5202</name>
</gene>
<dbReference type="Proteomes" id="UP000326837">
    <property type="component" value="Chromosome"/>
</dbReference>
<protein>
    <submittedName>
        <fullName evidence="1">Uncharacterized protein</fullName>
    </submittedName>
</protein>
<evidence type="ECO:0000313" key="1">
    <source>
        <dbReference type="EMBL" id="BBO35590.1"/>
    </source>
</evidence>
<reference evidence="2" key="1">
    <citation type="submission" date="2019-10" db="EMBL/GenBank/DDBJ databases">
        <title>Lacipirellula parvula gen. nov., sp. nov., representing a lineage of planctomycetes widespread in freshwater anoxic habitats, and description of the family Lacipirellulaceae.</title>
        <authorList>
            <person name="Dedysh S.N."/>
            <person name="Kulichevskaya I.S."/>
            <person name="Beletsky A.V."/>
            <person name="Rakitin A.L."/>
            <person name="Mardanov A.V."/>
            <person name="Ivanova A.A."/>
            <person name="Saltykova V.X."/>
            <person name="Rijpstra W.I.C."/>
            <person name="Sinninghe Damste J.S."/>
            <person name="Ravin N.V."/>
        </authorList>
    </citation>
    <scope>NUCLEOTIDE SEQUENCE [LARGE SCALE GENOMIC DNA]</scope>
    <source>
        <strain evidence="2">PX69</strain>
    </source>
</reference>